<dbReference type="Gene3D" id="3.90.25.10">
    <property type="entry name" value="UDP-galactose 4-epimerase, domain 1"/>
    <property type="match status" value="1"/>
</dbReference>
<dbReference type="PANTHER" id="PTHR47706">
    <property type="entry name" value="NMRA-LIKE FAMILY PROTEIN"/>
    <property type="match status" value="1"/>
</dbReference>
<keyword evidence="5" id="KW-1185">Reference proteome</keyword>
<evidence type="ECO:0000313" key="5">
    <source>
        <dbReference type="Proteomes" id="UP000076584"/>
    </source>
</evidence>
<dbReference type="InterPro" id="IPR008030">
    <property type="entry name" value="NmrA-like"/>
</dbReference>
<dbReference type="AlphaFoldDB" id="A0A166Q4A9"/>
<keyword evidence="1" id="KW-0521">NADP</keyword>
<dbReference type="InterPro" id="IPR036291">
    <property type="entry name" value="NAD(P)-bd_dom_sf"/>
</dbReference>
<evidence type="ECO:0000256" key="2">
    <source>
        <dbReference type="ARBA" id="ARBA00023002"/>
    </source>
</evidence>
<protein>
    <submittedName>
        <fullName evidence="4">Isoflavone reductase</fullName>
    </submittedName>
</protein>
<dbReference type="InterPro" id="IPR051609">
    <property type="entry name" value="NmrA/Isoflavone_reductase-like"/>
</dbReference>
<dbReference type="GO" id="GO:0016491">
    <property type="term" value="F:oxidoreductase activity"/>
    <property type="evidence" value="ECO:0007669"/>
    <property type="project" value="UniProtKB-KW"/>
</dbReference>
<reference evidence="4 5" key="1">
    <citation type="submission" date="2015-06" db="EMBL/GenBank/DDBJ databases">
        <title>Survival trade-offs in plant roots during colonization by closely related pathogenic and mutualistic fungi.</title>
        <authorList>
            <person name="Hacquard S."/>
            <person name="Kracher B."/>
            <person name="Hiruma K."/>
            <person name="Weinman A."/>
            <person name="Muench P."/>
            <person name="Garrido Oter R."/>
            <person name="Ver Loren van Themaat E."/>
            <person name="Dallerey J.-F."/>
            <person name="Damm U."/>
            <person name="Henrissat B."/>
            <person name="Lespinet O."/>
            <person name="Thon M."/>
            <person name="Kemen E."/>
            <person name="McHardy A.C."/>
            <person name="Schulze-Lefert P."/>
            <person name="O'Connell R.J."/>
        </authorList>
    </citation>
    <scope>NUCLEOTIDE SEQUENCE [LARGE SCALE GENOMIC DNA]</scope>
    <source>
        <strain evidence="4 5">MAFF 238704</strain>
    </source>
</reference>
<proteinExistence type="predicted"/>
<sequence length="317" mass="35464">MSVLVLGAGELGMSMLKSLAAHSLRPTDSSVSVLLRPSTIESPDAAKVELLAHVKALGVSVETGDIVNDATQDLADTFAKYDTVISCTGFVGPTGTQRRICEAVLLAKARRFIPWQFGVDYDVIGRGSPQVLFDEMLDVRDMLRAQNQVDWVIVSTSLFMSFLFVKHFGVVDFEEKKLRALGGWDVEVTLTGPEDIAKMTAEVVYDPRGIPGDNRNVVYISGDTVSYSRVADLVEQRFPKVKFMRETWEMKSLEENLKRDPNDTWNKYRSIFGAGKGISWPAERTLNHERGIRLEDLETFLEKMETPATLKNRVKPQ</sequence>
<dbReference type="Proteomes" id="UP000076584">
    <property type="component" value="Unassembled WGS sequence"/>
</dbReference>
<evidence type="ECO:0000313" key="4">
    <source>
        <dbReference type="EMBL" id="KZL67500.1"/>
    </source>
</evidence>
<dbReference type="Pfam" id="PF05368">
    <property type="entry name" value="NmrA"/>
    <property type="match status" value="1"/>
</dbReference>
<comment type="caution">
    <text evidence="4">The sequence shown here is derived from an EMBL/GenBank/DDBJ whole genome shotgun (WGS) entry which is preliminary data.</text>
</comment>
<dbReference type="STRING" id="1573173.A0A166Q4A9"/>
<dbReference type="Gene3D" id="3.40.50.720">
    <property type="entry name" value="NAD(P)-binding Rossmann-like Domain"/>
    <property type="match status" value="1"/>
</dbReference>
<gene>
    <name evidence="4" type="ORF">CI238_01050</name>
</gene>
<dbReference type="CDD" id="cd05259">
    <property type="entry name" value="PCBER_SDR_a"/>
    <property type="match status" value="1"/>
</dbReference>
<evidence type="ECO:0000259" key="3">
    <source>
        <dbReference type="Pfam" id="PF05368"/>
    </source>
</evidence>
<feature type="domain" description="NmrA-like" evidence="3">
    <location>
        <begin position="3"/>
        <end position="238"/>
    </location>
</feature>
<dbReference type="SUPFAM" id="SSF51735">
    <property type="entry name" value="NAD(P)-binding Rossmann-fold domains"/>
    <property type="match status" value="1"/>
</dbReference>
<evidence type="ECO:0000256" key="1">
    <source>
        <dbReference type="ARBA" id="ARBA00022857"/>
    </source>
</evidence>
<dbReference type="InterPro" id="IPR045312">
    <property type="entry name" value="PCBER-like"/>
</dbReference>
<organism evidence="4 5">
    <name type="scientific">Colletotrichum incanum</name>
    <name type="common">Soybean anthracnose fungus</name>
    <dbReference type="NCBI Taxonomy" id="1573173"/>
    <lineage>
        <taxon>Eukaryota</taxon>
        <taxon>Fungi</taxon>
        <taxon>Dikarya</taxon>
        <taxon>Ascomycota</taxon>
        <taxon>Pezizomycotina</taxon>
        <taxon>Sordariomycetes</taxon>
        <taxon>Hypocreomycetidae</taxon>
        <taxon>Glomerellales</taxon>
        <taxon>Glomerellaceae</taxon>
        <taxon>Colletotrichum</taxon>
        <taxon>Colletotrichum spaethianum species complex</taxon>
    </lineage>
</organism>
<dbReference type="PANTHER" id="PTHR47706:SF6">
    <property type="entry name" value="NMRA-LIKE FAMILY PROTEIN (AFU_ORTHOLOGUE AFUA_6G00280)"/>
    <property type="match status" value="1"/>
</dbReference>
<keyword evidence="2" id="KW-0560">Oxidoreductase</keyword>
<dbReference type="EMBL" id="LFIW01002536">
    <property type="protein sequence ID" value="KZL67500.1"/>
    <property type="molecule type" value="Genomic_DNA"/>
</dbReference>
<name>A0A166Q4A9_COLIC</name>
<accession>A0A166Q4A9</accession>